<dbReference type="Gene3D" id="1.20.120.1220">
    <property type="match status" value="1"/>
</dbReference>
<feature type="transmembrane region" description="Helical" evidence="10">
    <location>
        <begin position="216"/>
        <end position="242"/>
    </location>
</feature>
<dbReference type="GO" id="GO:0032259">
    <property type="term" value="P:methylation"/>
    <property type="evidence" value="ECO:0007669"/>
    <property type="project" value="UniProtKB-KW"/>
</dbReference>
<feature type="transmembrane region" description="Helical" evidence="10">
    <location>
        <begin position="121"/>
        <end position="143"/>
    </location>
</feature>
<feature type="transmembrane region" description="Helical" evidence="10">
    <location>
        <begin position="149"/>
        <end position="170"/>
    </location>
</feature>
<comment type="caution">
    <text evidence="13">The sequence shown here is derived from an EMBL/GenBank/DDBJ whole genome shotgun (WGS) entry which is preliminary data.</text>
</comment>
<dbReference type="InterPro" id="IPR010627">
    <property type="entry name" value="Prepilin_pept_A24_N"/>
</dbReference>
<evidence type="ECO:0000256" key="9">
    <source>
        <dbReference type="RuleBase" id="RU003794"/>
    </source>
</evidence>
<keyword evidence="9" id="KW-0378">Hydrolase</keyword>
<sequence length="279" mass="29867">MAADEFLWGAAALLGLVVGSFLNVVIHRLPRMLEAQWAEASHEQAPDNPPPLPATKPYNIAVPGSHCPHCGHVLPWAEKIPVLSYVWLQGRCRQCHAPIGWRYPAMELLTAALFAWSFSRYGLSGAALAWAGFAAALLTLAAIDADTTLLPDAITQPLVWAGLLAASLGLSDVSLPTALWGAVAGYLFLWSVYWLFKGVTGKEGMGQGDFKLLAALGAWLGWPALLSLVLIASITGAAVGIWLRVRQRLPEDGYIPFGPFLALAGLWVMAFGPLPVLPV</sequence>
<gene>
    <name evidence="13" type="ORF">B9Z37_13505</name>
</gene>
<keyword evidence="9" id="KW-0511">Multifunctional enzyme</keyword>
<keyword evidence="9" id="KW-0489">Methyltransferase</keyword>
<keyword evidence="9" id="KW-0645">Protease</keyword>
<proteinExistence type="inferred from homology"/>
<dbReference type="GO" id="GO:0004190">
    <property type="term" value="F:aspartic-type endopeptidase activity"/>
    <property type="evidence" value="ECO:0007669"/>
    <property type="project" value="UniProtKB-EC"/>
</dbReference>
<evidence type="ECO:0000256" key="10">
    <source>
        <dbReference type="SAM" id="Phobius"/>
    </source>
</evidence>
<evidence type="ECO:0000256" key="1">
    <source>
        <dbReference type="ARBA" id="ARBA00004429"/>
    </source>
</evidence>
<evidence type="ECO:0000256" key="6">
    <source>
        <dbReference type="ARBA" id="ARBA00022989"/>
    </source>
</evidence>
<dbReference type="InterPro" id="IPR050882">
    <property type="entry name" value="Prepilin_peptidase/N-MTase"/>
</dbReference>
<dbReference type="InterPro" id="IPR014032">
    <property type="entry name" value="Peptidase_A24A_bac"/>
</dbReference>
<evidence type="ECO:0000256" key="5">
    <source>
        <dbReference type="ARBA" id="ARBA00022692"/>
    </source>
</evidence>
<keyword evidence="4" id="KW-0997">Cell inner membrane</keyword>
<protein>
    <recommendedName>
        <fullName evidence="9">Prepilin leader peptidase/N-methyltransferase</fullName>
        <ecNumber evidence="9">2.1.1.-</ecNumber>
        <ecNumber evidence="9">3.4.23.43</ecNumber>
    </recommendedName>
</protein>
<comment type="catalytic activity">
    <reaction evidence="9">
        <text>Typically cleaves a -Gly-|-Phe- bond to release an N-terminal, basic peptide of 5-8 residues from type IV prepilin, and then N-methylates the new N-terminal amino group, the methyl donor being S-adenosyl-L-methionine.</text>
        <dbReference type="EC" id="3.4.23.43"/>
    </reaction>
</comment>
<organism evidence="13 14">
    <name type="scientific">Limnohabitans parvus II-B4</name>
    <dbReference type="NCBI Taxonomy" id="1293052"/>
    <lineage>
        <taxon>Bacteria</taxon>
        <taxon>Pseudomonadati</taxon>
        <taxon>Pseudomonadota</taxon>
        <taxon>Betaproteobacteria</taxon>
        <taxon>Burkholderiales</taxon>
        <taxon>Comamonadaceae</taxon>
        <taxon>Limnohabitans</taxon>
    </lineage>
</organism>
<name>A0A315E403_9BURK</name>
<dbReference type="Pfam" id="PF06750">
    <property type="entry name" value="A24_N_bact"/>
    <property type="match status" value="1"/>
</dbReference>
<keyword evidence="5 9" id="KW-0812">Transmembrane</keyword>
<comment type="similarity">
    <text evidence="2 8">Belongs to the peptidase A24 family.</text>
</comment>
<evidence type="ECO:0000259" key="11">
    <source>
        <dbReference type="Pfam" id="PF01478"/>
    </source>
</evidence>
<feature type="transmembrane region" description="Helical" evidence="10">
    <location>
        <begin position="177"/>
        <end position="196"/>
    </location>
</feature>
<evidence type="ECO:0000256" key="4">
    <source>
        <dbReference type="ARBA" id="ARBA00022519"/>
    </source>
</evidence>
<evidence type="ECO:0000256" key="8">
    <source>
        <dbReference type="RuleBase" id="RU003793"/>
    </source>
</evidence>
<dbReference type="InterPro" id="IPR000045">
    <property type="entry name" value="Prepilin_IV_endopep_pep"/>
</dbReference>
<comment type="subcellular location">
    <subcellularLocation>
        <location evidence="1">Cell inner membrane</location>
        <topology evidence="1">Multi-pass membrane protein</topology>
    </subcellularLocation>
    <subcellularLocation>
        <location evidence="9">Cell membrane</location>
        <topology evidence="9">Multi-pass membrane protein</topology>
    </subcellularLocation>
</comment>
<keyword evidence="9" id="KW-0808">Transferase</keyword>
<evidence type="ECO:0000256" key="3">
    <source>
        <dbReference type="ARBA" id="ARBA00022475"/>
    </source>
</evidence>
<feature type="transmembrane region" description="Helical" evidence="10">
    <location>
        <begin position="254"/>
        <end position="274"/>
    </location>
</feature>
<dbReference type="AlphaFoldDB" id="A0A315E403"/>
<evidence type="ECO:0000259" key="12">
    <source>
        <dbReference type="Pfam" id="PF06750"/>
    </source>
</evidence>
<dbReference type="OrthoDB" id="9789291at2"/>
<dbReference type="PRINTS" id="PR00864">
    <property type="entry name" value="PREPILNPTASE"/>
</dbReference>
<dbReference type="GO" id="GO:0005886">
    <property type="term" value="C:plasma membrane"/>
    <property type="evidence" value="ECO:0007669"/>
    <property type="project" value="UniProtKB-SubCell"/>
</dbReference>
<dbReference type="PANTHER" id="PTHR30487">
    <property type="entry name" value="TYPE 4 PREPILIN-LIKE PROTEINS LEADER PEPTIDE-PROCESSING ENZYME"/>
    <property type="match status" value="1"/>
</dbReference>
<accession>A0A315E403</accession>
<dbReference type="EC" id="2.1.1.-" evidence="9"/>
<comment type="function">
    <text evidence="9">Plays an essential role in type IV pili and type II pseudopili formation by proteolytically removing the leader sequence from substrate proteins and subsequently monomethylating the alpha-amino group of the newly exposed N-terminal phenylalanine.</text>
</comment>
<keyword evidence="14" id="KW-1185">Reference proteome</keyword>
<keyword evidence="3" id="KW-1003">Cell membrane</keyword>
<evidence type="ECO:0000256" key="2">
    <source>
        <dbReference type="ARBA" id="ARBA00005801"/>
    </source>
</evidence>
<feature type="domain" description="Prepilin type IV endopeptidase peptidase" evidence="11">
    <location>
        <begin position="133"/>
        <end position="241"/>
    </location>
</feature>
<keyword evidence="7 10" id="KW-0472">Membrane</keyword>
<dbReference type="RefSeq" id="WP_108313531.1">
    <property type="nucleotide sequence ID" value="NZ_NESN01000005.1"/>
</dbReference>
<reference evidence="13 14" key="1">
    <citation type="submission" date="2017-04" db="EMBL/GenBank/DDBJ databases">
        <title>Unexpected and diverse lifestyles within the genus Limnohabitans.</title>
        <authorList>
            <person name="Kasalicky V."/>
            <person name="Mehrshad M."/>
            <person name="Andrei S.-A."/>
            <person name="Salcher M."/>
            <person name="Kratochvilova H."/>
            <person name="Simek K."/>
            <person name="Ghai R."/>
        </authorList>
    </citation>
    <scope>NUCLEOTIDE SEQUENCE [LARGE SCALE GENOMIC DNA]</scope>
    <source>
        <strain evidence="13 14">II-B4</strain>
    </source>
</reference>
<feature type="transmembrane region" description="Helical" evidence="10">
    <location>
        <begin position="6"/>
        <end position="26"/>
    </location>
</feature>
<evidence type="ECO:0000256" key="7">
    <source>
        <dbReference type="ARBA" id="ARBA00023136"/>
    </source>
</evidence>
<evidence type="ECO:0000313" key="13">
    <source>
        <dbReference type="EMBL" id="PUE52081.1"/>
    </source>
</evidence>
<evidence type="ECO:0000313" key="14">
    <source>
        <dbReference type="Proteomes" id="UP000250790"/>
    </source>
</evidence>
<keyword evidence="6 10" id="KW-1133">Transmembrane helix</keyword>
<dbReference type="GO" id="GO:0008168">
    <property type="term" value="F:methyltransferase activity"/>
    <property type="evidence" value="ECO:0007669"/>
    <property type="project" value="UniProtKB-KW"/>
</dbReference>
<dbReference type="Pfam" id="PF01478">
    <property type="entry name" value="Peptidase_A24"/>
    <property type="match status" value="1"/>
</dbReference>
<dbReference type="EC" id="3.4.23.43" evidence="9"/>
<dbReference type="EMBL" id="NESN01000005">
    <property type="protein sequence ID" value="PUE52081.1"/>
    <property type="molecule type" value="Genomic_DNA"/>
</dbReference>
<dbReference type="PANTHER" id="PTHR30487:SF0">
    <property type="entry name" value="PREPILIN LEADER PEPTIDASE_N-METHYLTRANSFERASE-RELATED"/>
    <property type="match status" value="1"/>
</dbReference>
<feature type="domain" description="Prepilin peptidase A24 N-terminal" evidence="12">
    <location>
        <begin position="13"/>
        <end position="120"/>
    </location>
</feature>
<dbReference type="Proteomes" id="UP000250790">
    <property type="component" value="Unassembled WGS sequence"/>
</dbReference>
<dbReference type="GO" id="GO:0006465">
    <property type="term" value="P:signal peptide processing"/>
    <property type="evidence" value="ECO:0007669"/>
    <property type="project" value="TreeGrafter"/>
</dbReference>